<sequence length="301" mass="31430">MPWTTAQIPNLSGRTALVTGPSTGGIGFYTARELARAGAHVLLAGRTPAKLDEAAAAISAEVPKASTAPVVVDMASLESIRSAAASVTGPLDILVNNAGVMATPHTRTVDGFEQQFGTNHLGPFLLTGLLLPQLAEAGGRVVNVASIGHNAAVRAPLRDPSVAPQVYSRWQAYFQSKLANLYFTYEGARRFAAAGLDVSTYAAHPGFAGTHLVGNGTSFGFLSAPGDRAYKAMSQSAEDGAQPSLMAATAELPSGTFVGPSRRMTLIGHPEVQKSSKLSYNEAYAARLWEISEKATGITYP</sequence>
<dbReference type="PRINTS" id="PR00081">
    <property type="entry name" value="GDHRDH"/>
</dbReference>
<dbReference type="Gene3D" id="3.40.50.720">
    <property type="entry name" value="NAD(P)-binding Rossmann-like Domain"/>
    <property type="match status" value="1"/>
</dbReference>
<dbReference type="EMBL" id="AP019307">
    <property type="protein sequence ID" value="BBH17305.1"/>
    <property type="molecule type" value="Genomic_DNA"/>
</dbReference>
<evidence type="ECO:0000313" key="3">
    <source>
        <dbReference type="EMBL" id="BBH17305.1"/>
    </source>
</evidence>
<proteinExistence type="inferred from homology"/>
<dbReference type="AlphaFoldDB" id="A0A3G9IMR3"/>
<dbReference type="NCBIfam" id="NF004846">
    <property type="entry name" value="PRK06197.1"/>
    <property type="match status" value="1"/>
</dbReference>
<protein>
    <submittedName>
        <fullName evidence="3">Short-chain dehydrogenase</fullName>
    </submittedName>
</protein>
<organism evidence="3 4">
    <name type="scientific">Nocardioides baekrokdamisoli</name>
    <dbReference type="NCBI Taxonomy" id="1804624"/>
    <lineage>
        <taxon>Bacteria</taxon>
        <taxon>Bacillati</taxon>
        <taxon>Actinomycetota</taxon>
        <taxon>Actinomycetes</taxon>
        <taxon>Propionibacteriales</taxon>
        <taxon>Nocardioidaceae</taxon>
        <taxon>Nocardioides</taxon>
    </lineage>
</organism>
<dbReference type="SUPFAM" id="SSF51735">
    <property type="entry name" value="NAD(P)-binding Rossmann-fold domains"/>
    <property type="match status" value="1"/>
</dbReference>
<dbReference type="KEGG" id="nbe:Back2_15920"/>
<dbReference type="PRINTS" id="PR00080">
    <property type="entry name" value="SDRFAMILY"/>
</dbReference>
<evidence type="ECO:0000256" key="1">
    <source>
        <dbReference type="ARBA" id="ARBA00023002"/>
    </source>
</evidence>
<evidence type="ECO:0000313" key="4">
    <source>
        <dbReference type="Proteomes" id="UP000271573"/>
    </source>
</evidence>
<dbReference type="Pfam" id="PF00106">
    <property type="entry name" value="adh_short"/>
    <property type="match status" value="1"/>
</dbReference>
<gene>
    <name evidence="3" type="ORF">Back2_15920</name>
</gene>
<comment type="similarity">
    <text evidence="2">Belongs to the short-chain dehydrogenases/reductases (SDR) family.</text>
</comment>
<dbReference type="Proteomes" id="UP000271573">
    <property type="component" value="Chromosome"/>
</dbReference>
<keyword evidence="4" id="KW-1185">Reference proteome</keyword>
<dbReference type="InterPro" id="IPR036291">
    <property type="entry name" value="NAD(P)-bd_dom_sf"/>
</dbReference>
<accession>A0A3G9IMR3</accession>
<dbReference type="PANTHER" id="PTHR43157:SF31">
    <property type="entry name" value="PHOSPHATIDYLINOSITOL-GLYCAN BIOSYNTHESIS CLASS F PROTEIN"/>
    <property type="match status" value="1"/>
</dbReference>
<dbReference type="OrthoDB" id="4577644at2"/>
<dbReference type="PANTHER" id="PTHR43157">
    <property type="entry name" value="PHOSPHATIDYLINOSITOL-GLYCAN BIOSYNTHESIS CLASS F PROTEIN-RELATED"/>
    <property type="match status" value="1"/>
</dbReference>
<evidence type="ECO:0000256" key="2">
    <source>
        <dbReference type="RuleBase" id="RU000363"/>
    </source>
</evidence>
<dbReference type="RefSeq" id="WP_125568365.1">
    <property type="nucleotide sequence ID" value="NZ_AP019307.1"/>
</dbReference>
<dbReference type="GO" id="GO:0016491">
    <property type="term" value="F:oxidoreductase activity"/>
    <property type="evidence" value="ECO:0007669"/>
    <property type="project" value="UniProtKB-KW"/>
</dbReference>
<keyword evidence="1" id="KW-0560">Oxidoreductase</keyword>
<dbReference type="InterPro" id="IPR002347">
    <property type="entry name" value="SDR_fam"/>
</dbReference>
<name>A0A3G9IMR3_9ACTN</name>
<reference evidence="3 4" key="1">
    <citation type="submission" date="2018-11" db="EMBL/GenBank/DDBJ databases">
        <title>Complete genome sequence of Nocardioides baekrokdamisoli strain KCTC 39748.</title>
        <authorList>
            <person name="Kang S.W."/>
            <person name="Lee K.C."/>
            <person name="Kim K.K."/>
            <person name="Kim J.S."/>
            <person name="Kim D.S."/>
            <person name="Ko S.H."/>
            <person name="Yang S.H."/>
            <person name="Shin Y.K."/>
            <person name="Lee J.S."/>
        </authorList>
    </citation>
    <scope>NUCLEOTIDE SEQUENCE [LARGE SCALE GENOMIC DNA]</scope>
    <source>
        <strain evidence="3 4">KCTC 39748</strain>
    </source>
</reference>